<feature type="transmembrane region" description="Helical" evidence="1">
    <location>
        <begin position="97"/>
        <end position="123"/>
    </location>
</feature>
<gene>
    <name evidence="2" type="ORF">HannXRQ_Chr15g0478701</name>
</gene>
<keyword evidence="1" id="KW-0472">Membrane</keyword>
<evidence type="ECO:0000313" key="3">
    <source>
        <dbReference type="Proteomes" id="UP000215914"/>
    </source>
</evidence>
<organism evidence="2 3">
    <name type="scientific">Helianthus annuus</name>
    <name type="common">Common sunflower</name>
    <dbReference type="NCBI Taxonomy" id="4232"/>
    <lineage>
        <taxon>Eukaryota</taxon>
        <taxon>Viridiplantae</taxon>
        <taxon>Streptophyta</taxon>
        <taxon>Embryophyta</taxon>
        <taxon>Tracheophyta</taxon>
        <taxon>Spermatophyta</taxon>
        <taxon>Magnoliopsida</taxon>
        <taxon>eudicotyledons</taxon>
        <taxon>Gunneridae</taxon>
        <taxon>Pentapetalae</taxon>
        <taxon>asterids</taxon>
        <taxon>campanulids</taxon>
        <taxon>Asterales</taxon>
        <taxon>Asteraceae</taxon>
        <taxon>Asteroideae</taxon>
        <taxon>Heliantheae alliance</taxon>
        <taxon>Heliantheae</taxon>
        <taxon>Helianthus</taxon>
    </lineage>
</organism>
<dbReference type="AlphaFoldDB" id="A0A251SCB6"/>
<keyword evidence="1" id="KW-0812">Transmembrane</keyword>
<dbReference type="Proteomes" id="UP000215914">
    <property type="component" value="Chromosome 15"/>
</dbReference>
<evidence type="ECO:0000256" key="1">
    <source>
        <dbReference type="SAM" id="Phobius"/>
    </source>
</evidence>
<reference evidence="3" key="1">
    <citation type="journal article" date="2017" name="Nature">
        <title>The sunflower genome provides insights into oil metabolism, flowering and Asterid evolution.</title>
        <authorList>
            <person name="Badouin H."/>
            <person name="Gouzy J."/>
            <person name="Grassa C.J."/>
            <person name="Murat F."/>
            <person name="Staton S.E."/>
            <person name="Cottret L."/>
            <person name="Lelandais-Briere C."/>
            <person name="Owens G.L."/>
            <person name="Carrere S."/>
            <person name="Mayjonade B."/>
            <person name="Legrand L."/>
            <person name="Gill N."/>
            <person name="Kane N.C."/>
            <person name="Bowers J.E."/>
            <person name="Hubner S."/>
            <person name="Bellec A."/>
            <person name="Berard A."/>
            <person name="Berges H."/>
            <person name="Blanchet N."/>
            <person name="Boniface M.C."/>
            <person name="Brunel D."/>
            <person name="Catrice O."/>
            <person name="Chaidir N."/>
            <person name="Claudel C."/>
            <person name="Donnadieu C."/>
            <person name="Faraut T."/>
            <person name="Fievet G."/>
            <person name="Helmstetter N."/>
            <person name="King M."/>
            <person name="Knapp S.J."/>
            <person name="Lai Z."/>
            <person name="Le Paslier M.C."/>
            <person name="Lippi Y."/>
            <person name="Lorenzon L."/>
            <person name="Mandel J.R."/>
            <person name="Marage G."/>
            <person name="Marchand G."/>
            <person name="Marquand E."/>
            <person name="Bret-Mestries E."/>
            <person name="Morien E."/>
            <person name="Nambeesan S."/>
            <person name="Nguyen T."/>
            <person name="Pegot-Espagnet P."/>
            <person name="Pouilly N."/>
            <person name="Raftis F."/>
            <person name="Sallet E."/>
            <person name="Schiex T."/>
            <person name="Thomas J."/>
            <person name="Vandecasteele C."/>
            <person name="Vares D."/>
            <person name="Vear F."/>
            <person name="Vautrin S."/>
            <person name="Crespi M."/>
            <person name="Mangin B."/>
            <person name="Burke J.M."/>
            <person name="Salse J."/>
            <person name="Munos S."/>
            <person name="Vincourt P."/>
            <person name="Rieseberg L.H."/>
            <person name="Langlade N.B."/>
        </authorList>
    </citation>
    <scope>NUCLEOTIDE SEQUENCE [LARGE SCALE GENOMIC DNA]</scope>
    <source>
        <strain evidence="3">cv. SF193</strain>
    </source>
</reference>
<protein>
    <submittedName>
        <fullName evidence="2">Uncharacterized protein</fullName>
    </submittedName>
</protein>
<keyword evidence="1" id="KW-1133">Transmembrane helix</keyword>
<evidence type="ECO:0000313" key="2">
    <source>
        <dbReference type="EMBL" id="OTF95040.1"/>
    </source>
</evidence>
<dbReference type="InParanoid" id="A0A251SCB6"/>
<proteinExistence type="predicted"/>
<keyword evidence="3" id="KW-1185">Reference proteome</keyword>
<name>A0A251SCB6_HELAN</name>
<accession>A0A251SCB6</accession>
<sequence length="326" mass="37556">MNENRAKWAEVNCHLFEQSNSCGGDKEYVSGHPFSVEVLVNFCFCRLHIFDEDRPLQQLCSTVWLFETLTLFLAKQSLASYTSTWLSKGWVKRNCSWLVLLSCFWLDEVSGLLSLIFTFGAYIDQLMRSNALLIILHLKDFGVGHDGALPTLFSFLCAAHEPKKTIFFQVLFSVTTSTTIVSTESRIQPTSVQVCCLIYSFCVSFFFCTNMVVELDNMCFALIVVILGGNHSKYTEVHDLWCKRCGCGVWVGCSGDEDFFLYFLMKVTYNQPLFRCEWSEFEVKLVCEDLRAAMIYAWVCNTYRSRPHVLCLKFTSMWMLCRFTKS</sequence>
<dbReference type="EMBL" id="CM007904">
    <property type="protein sequence ID" value="OTF95040.1"/>
    <property type="molecule type" value="Genomic_DNA"/>
</dbReference>